<evidence type="ECO:0000313" key="3">
    <source>
        <dbReference type="Proteomes" id="UP001323617"/>
    </source>
</evidence>
<accession>A0ABR0IGA1</accession>
<name>A0ABR0IGA1_9PEZI</name>
<gene>
    <name evidence="2" type="primary">COQ10</name>
    <name evidence="2" type="ORF">QC764_203140</name>
</gene>
<feature type="compositionally biased region" description="Basic residues" evidence="1">
    <location>
        <begin position="141"/>
        <end position="158"/>
    </location>
</feature>
<keyword evidence="3" id="KW-1185">Reference proteome</keyword>
<evidence type="ECO:0000313" key="2">
    <source>
        <dbReference type="EMBL" id="KAK4679319.1"/>
    </source>
</evidence>
<reference evidence="2 3" key="1">
    <citation type="journal article" date="2023" name="bioRxiv">
        <title>High-quality genome assemblies of four members of thePodospora anserinaspecies complex.</title>
        <authorList>
            <person name="Ament-Velasquez S.L."/>
            <person name="Vogan A.A."/>
            <person name="Wallerman O."/>
            <person name="Hartmann F."/>
            <person name="Gautier V."/>
            <person name="Silar P."/>
            <person name="Giraud T."/>
            <person name="Johannesson H."/>
        </authorList>
    </citation>
    <scope>NUCLEOTIDE SEQUENCE [LARGE SCALE GENOMIC DNA]</scope>
    <source>
        <strain evidence="2 3">CBS 124.78</strain>
    </source>
</reference>
<proteinExistence type="predicted"/>
<comment type="caution">
    <text evidence="2">The sequence shown here is derived from an EMBL/GenBank/DDBJ whole genome shotgun (WGS) entry which is preliminary data.</text>
</comment>
<feature type="compositionally biased region" description="Low complexity" evidence="1">
    <location>
        <begin position="72"/>
        <end position="88"/>
    </location>
</feature>
<feature type="region of interest" description="Disordered" evidence="1">
    <location>
        <begin position="25"/>
        <end position="93"/>
    </location>
</feature>
<dbReference type="EMBL" id="JAFFHC010000002">
    <property type="protein sequence ID" value="KAK4679319.1"/>
    <property type="molecule type" value="Genomic_DNA"/>
</dbReference>
<evidence type="ECO:0000256" key="1">
    <source>
        <dbReference type="SAM" id="MobiDB-lite"/>
    </source>
</evidence>
<feature type="region of interest" description="Disordered" evidence="1">
    <location>
        <begin position="137"/>
        <end position="158"/>
    </location>
</feature>
<sequence>MRPSLRLRAAPLSRLSRRPLLLLPSQQQLSLLSPQSRQPPPLQSRKPQSRPHSRTFLTSLLPPPDHRPTNHSLRNQSPPLPPLRNLLPNRRHKLLPPLPPSLHPLPHHLFYPQNQPPQNRRPHRRLGPHHPILHFQSVLHPLHHRRGGIRKRQPYHPA</sequence>
<dbReference type="Proteomes" id="UP001323617">
    <property type="component" value="Unassembled WGS sequence"/>
</dbReference>
<dbReference type="RefSeq" id="XP_062802789.1">
    <property type="nucleotide sequence ID" value="XM_062944011.1"/>
</dbReference>
<feature type="compositionally biased region" description="Low complexity" evidence="1">
    <location>
        <begin position="25"/>
        <end position="36"/>
    </location>
</feature>
<organism evidence="2 3">
    <name type="scientific">Podospora pseudoanserina</name>
    <dbReference type="NCBI Taxonomy" id="2609844"/>
    <lineage>
        <taxon>Eukaryota</taxon>
        <taxon>Fungi</taxon>
        <taxon>Dikarya</taxon>
        <taxon>Ascomycota</taxon>
        <taxon>Pezizomycotina</taxon>
        <taxon>Sordariomycetes</taxon>
        <taxon>Sordariomycetidae</taxon>
        <taxon>Sordariales</taxon>
        <taxon>Podosporaceae</taxon>
        <taxon>Podospora</taxon>
    </lineage>
</organism>
<dbReference type="GeneID" id="87964876"/>
<protein>
    <submittedName>
        <fullName evidence="2">Coenzyme Q-binding protein coq10, mitochondrial</fullName>
    </submittedName>
</protein>